<sequence length="553" mass="63019">MLVFGISQIYAQTLPVGSPLLDDYYRRQQLMGKLDSTISFSIRPLTQQAIGIENIFWPDSTSERFAGHDGGIYYTANGEGMLQVLPVQWENQYTSAYPYSLNDGPMIPNVGFQTMLSAGIFAKYKFLSIQFRPEFVSAANKSYVDFGPEHAPNSWRLWYSYANNIDMPVRFGEGSYSKAFLGQSSIRLTFDPISFGVSTENLWWGPGMRNSLLMTNTAPGFLHATINTTKPIRTPIGSFEGQIIGGKLKASGYPPRALGNPAFSDIYYVPKPDDWRYISGMVLTYQPKWLPGLSLGLTRSFIIYRGDMGNSFSDYFPLFQPTSKSSVGNVEEDGRKRDQYASLFGRWVMPAAKAEIYAEYGRNDHAYNLRDYIMQPDHTRASVLGFRKLVDLNRPSGAMLQVNAEFTKLDMPKASMLRAGETWYTHYQVRDGYTNLGQILGSGVGPGGTMQNLNVSWVRGLQQIGLQFERYVHNNDLYYDISRDVRRNWIDFSGALHADWNYKNLLFSARFQYMHSFNYEYALEEKEGAKNMWDFDHQDKNNVQFQLGVSYRL</sequence>
<evidence type="ECO:0000313" key="1">
    <source>
        <dbReference type="EMBL" id="GAA4785419.1"/>
    </source>
</evidence>
<accession>A0ABP9ASV7</accession>
<dbReference type="Proteomes" id="UP001501411">
    <property type="component" value="Unassembled WGS sequence"/>
</dbReference>
<evidence type="ECO:0008006" key="3">
    <source>
        <dbReference type="Google" id="ProtNLM"/>
    </source>
</evidence>
<dbReference type="EMBL" id="BAABIQ010000005">
    <property type="protein sequence ID" value="GAA4785419.1"/>
    <property type="molecule type" value="Genomic_DNA"/>
</dbReference>
<dbReference type="Gene3D" id="2.40.160.130">
    <property type="entry name" value="Capsule assembly protein Wzi"/>
    <property type="match status" value="1"/>
</dbReference>
<dbReference type="Pfam" id="PF14052">
    <property type="entry name" value="Caps_assemb_Wzi"/>
    <property type="match status" value="1"/>
</dbReference>
<organism evidence="1 2">
    <name type="scientific">Olivibacter ginsenosidimutans</name>
    <dbReference type="NCBI Taxonomy" id="1176537"/>
    <lineage>
        <taxon>Bacteria</taxon>
        <taxon>Pseudomonadati</taxon>
        <taxon>Bacteroidota</taxon>
        <taxon>Sphingobacteriia</taxon>
        <taxon>Sphingobacteriales</taxon>
        <taxon>Sphingobacteriaceae</taxon>
        <taxon>Olivibacter</taxon>
    </lineage>
</organism>
<keyword evidence="2" id="KW-1185">Reference proteome</keyword>
<proteinExistence type="predicted"/>
<dbReference type="InterPro" id="IPR026950">
    <property type="entry name" value="Caps_assemb_Wzi"/>
</dbReference>
<comment type="caution">
    <text evidence="1">The sequence shown here is derived from an EMBL/GenBank/DDBJ whole genome shotgun (WGS) entry which is preliminary data.</text>
</comment>
<protein>
    <recommendedName>
        <fullName evidence="3">Capsule assembly Wzi family protein</fullName>
    </recommendedName>
</protein>
<name>A0ABP9ASV7_9SPHI</name>
<dbReference type="InterPro" id="IPR038636">
    <property type="entry name" value="Wzi_sf"/>
</dbReference>
<reference evidence="2" key="1">
    <citation type="journal article" date="2019" name="Int. J. Syst. Evol. Microbiol.">
        <title>The Global Catalogue of Microorganisms (GCM) 10K type strain sequencing project: providing services to taxonomists for standard genome sequencing and annotation.</title>
        <authorList>
            <consortium name="The Broad Institute Genomics Platform"/>
            <consortium name="The Broad Institute Genome Sequencing Center for Infectious Disease"/>
            <person name="Wu L."/>
            <person name="Ma J."/>
        </authorList>
    </citation>
    <scope>NUCLEOTIDE SEQUENCE [LARGE SCALE GENOMIC DNA]</scope>
    <source>
        <strain evidence="2">JCM 18200</strain>
    </source>
</reference>
<evidence type="ECO:0000313" key="2">
    <source>
        <dbReference type="Proteomes" id="UP001501411"/>
    </source>
</evidence>
<gene>
    <name evidence="1" type="ORF">GCM10023231_11640</name>
</gene>